<reference evidence="1 2" key="1">
    <citation type="submission" date="2014-06" db="EMBL/GenBank/DDBJ databases">
        <title>Evolutionary Origins and Diversification of the Mycorrhizal Mutualists.</title>
        <authorList>
            <consortium name="DOE Joint Genome Institute"/>
            <consortium name="Mycorrhizal Genomics Consortium"/>
            <person name="Kohler A."/>
            <person name="Kuo A."/>
            <person name="Nagy L.G."/>
            <person name="Floudas D."/>
            <person name="Copeland A."/>
            <person name="Barry K.W."/>
            <person name="Cichocki N."/>
            <person name="Veneault-Fourrey C."/>
            <person name="LaButti K."/>
            <person name="Lindquist E.A."/>
            <person name="Lipzen A."/>
            <person name="Lundell T."/>
            <person name="Morin E."/>
            <person name="Murat C."/>
            <person name="Riley R."/>
            <person name="Ohm R."/>
            <person name="Sun H."/>
            <person name="Tunlid A."/>
            <person name="Henrissat B."/>
            <person name="Grigoriev I.V."/>
            <person name="Hibbett D.S."/>
            <person name="Martin F."/>
        </authorList>
    </citation>
    <scope>NUCLEOTIDE SEQUENCE [LARGE SCALE GENOMIC DNA]</scope>
    <source>
        <strain evidence="1 2">SS14</strain>
    </source>
</reference>
<evidence type="ECO:0000313" key="2">
    <source>
        <dbReference type="Proteomes" id="UP000054279"/>
    </source>
</evidence>
<feature type="non-terminal residue" evidence="1">
    <location>
        <position position="1"/>
    </location>
</feature>
<dbReference type="AlphaFoldDB" id="A0A0C9VFA3"/>
<keyword evidence="2" id="KW-1185">Reference proteome</keyword>
<dbReference type="Proteomes" id="UP000054279">
    <property type="component" value="Unassembled WGS sequence"/>
</dbReference>
<accession>A0A0C9VFA3</accession>
<organism evidence="1 2">
    <name type="scientific">Sphaerobolus stellatus (strain SS14)</name>
    <dbReference type="NCBI Taxonomy" id="990650"/>
    <lineage>
        <taxon>Eukaryota</taxon>
        <taxon>Fungi</taxon>
        <taxon>Dikarya</taxon>
        <taxon>Basidiomycota</taxon>
        <taxon>Agaricomycotina</taxon>
        <taxon>Agaricomycetes</taxon>
        <taxon>Phallomycetidae</taxon>
        <taxon>Geastrales</taxon>
        <taxon>Sphaerobolaceae</taxon>
        <taxon>Sphaerobolus</taxon>
    </lineage>
</organism>
<gene>
    <name evidence="1" type="ORF">M422DRAFT_261249</name>
</gene>
<name>A0A0C9VFA3_SPHS4</name>
<proteinExistence type="predicted"/>
<sequence>MLFSNIIAKSLALSWERKEEEVKQALSTEEEANRIRLLEMCLFGCGVPSAFYRKELTEETMEEWRRRGNVLLQKLHVLVRSEAEMTKWDYEEMEVFEMVFELWLMLEPFEVGEEEERRGPFKGGPTTSTLCTGVVSRFPLLGMSRRRRPAELPASEAKWVTLKKITFTDETGKERLWEAAERKTRSKGGIDAVAIMAILQPKKKDFPPATVIIEQYRPPVNSFVIGTVLCSVRPS</sequence>
<dbReference type="Gene3D" id="3.90.79.10">
    <property type="entry name" value="Nucleoside Triphosphate Pyrophosphohydrolase"/>
    <property type="match status" value="1"/>
</dbReference>
<dbReference type="HOGENOM" id="CLU_1182648_0_0_1"/>
<dbReference type="OrthoDB" id="10249920at2759"/>
<protein>
    <submittedName>
        <fullName evidence="1">Uncharacterized protein</fullName>
    </submittedName>
</protein>
<evidence type="ECO:0000313" key="1">
    <source>
        <dbReference type="EMBL" id="KIJ36295.1"/>
    </source>
</evidence>
<dbReference type="EMBL" id="KN837179">
    <property type="protein sequence ID" value="KIJ36295.1"/>
    <property type="molecule type" value="Genomic_DNA"/>
</dbReference>